<dbReference type="Proteomes" id="UP000663868">
    <property type="component" value="Unassembled WGS sequence"/>
</dbReference>
<sequence>IYDLITPQPVLPLTSSNYDNLFVDDDFKKRTIFINGIPLSKYNINKKSNDTEIITTTTNEIRLTHTTTIDKCLREIALSITLGWTALIYGPISNGKTLLVEYIAEQVGKRLIKI</sequence>
<reference evidence="1" key="1">
    <citation type="submission" date="2021-02" db="EMBL/GenBank/DDBJ databases">
        <authorList>
            <person name="Nowell W R."/>
        </authorList>
    </citation>
    <scope>NUCLEOTIDE SEQUENCE</scope>
</reference>
<proteinExistence type="predicted"/>
<comment type="caution">
    <text evidence="1">The sequence shown here is derived from an EMBL/GenBank/DDBJ whole genome shotgun (WGS) entry which is preliminary data.</text>
</comment>
<evidence type="ECO:0000313" key="2">
    <source>
        <dbReference type="Proteomes" id="UP000663868"/>
    </source>
</evidence>
<name>A0A820NYM0_9BILA</name>
<dbReference type="SUPFAM" id="SSF52540">
    <property type="entry name" value="P-loop containing nucleoside triphosphate hydrolases"/>
    <property type="match status" value="1"/>
</dbReference>
<feature type="non-terminal residue" evidence="1">
    <location>
        <position position="114"/>
    </location>
</feature>
<accession>A0A820NYM0</accession>
<dbReference type="InterPro" id="IPR027417">
    <property type="entry name" value="P-loop_NTPase"/>
</dbReference>
<organism evidence="1 2">
    <name type="scientific">Adineta steineri</name>
    <dbReference type="NCBI Taxonomy" id="433720"/>
    <lineage>
        <taxon>Eukaryota</taxon>
        <taxon>Metazoa</taxon>
        <taxon>Spiralia</taxon>
        <taxon>Gnathifera</taxon>
        <taxon>Rotifera</taxon>
        <taxon>Eurotatoria</taxon>
        <taxon>Bdelloidea</taxon>
        <taxon>Adinetida</taxon>
        <taxon>Adinetidae</taxon>
        <taxon>Adineta</taxon>
    </lineage>
</organism>
<feature type="non-terminal residue" evidence="1">
    <location>
        <position position="1"/>
    </location>
</feature>
<protein>
    <submittedName>
        <fullName evidence="1">Uncharacterized protein</fullName>
    </submittedName>
</protein>
<dbReference type="EMBL" id="CAJOBB010023685">
    <property type="protein sequence ID" value="CAF4394798.1"/>
    <property type="molecule type" value="Genomic_DNA"/>
</dbReference>
<dbReference type="AlphaFoldDB" id="A0A820NYM0"/>
<gene>
    <name evidence="1" type="ORF">KXQ929_LOCUS50675</name>
</gene>
<evidence type="ECO:0000313" key="1">
    <source>
        <dbReference type="EMBL" id="CAF4394798.1"/>
    </source>
</evidence>